<dbReference type="Gene3D" id="3.40.30.10">
    <property type="entry name" value="Glutaredoxin"/>
    <property type="match status" value="1"/>
</dbReference>
<dbReference type="GO" id="GO:0016491">
    <property type="term" value="F:oxidoreductase activity"/>
    <property type="evidence" value="ECO:0007669"/>
    <property type="project" value="InterPro"/>
</dbReference>
<feature type="domain" description="Thioredoxin" evidence="1">
    <location>
        <begin position="9"/>
        <end position="164"/>
    </location>
</feature>
<dbReference type="PROSITE" id="PS51352">
    <property type="entry name" value="THIOREDOXIN_2"/>
    <property type="match status" value="1"/>
</dbReference>
<comment type="caution">
    <text evidence="2">The sequence shown here is derived from an EMBL/GenBank/DDBJ whole genome shotgun (WGS) entry which is preliminary data.</text>
</comment>
<dbReference type="SUPFAM" id="SSF52833">
    <property type="entry name" value="Thioredoxin-like"/>
    <property type="match status" value="1"/>
</dbReference>
<protein>
    <submittedName>
        <fullName evidence="2">Thioredoxin family protein</fullName>
    </submittedName>
</protein>
<dbReference type="AlphaFoldDB" id="A0A512CAX8"/>
<dbReference type="CDD" id="cd02969">
    <property type="entry name" value="PRX_like1"/>
    <property type="match status" value="1"/>
</dbReference>
<sequence length="183" mass="20223">MSLTYSNMMELGSKAPDFTLPDTISGNTVTLSEVKSDTATVVIFICNHCPFVHHINSKLVEIANIYQAKGIQFIAISSNDIDYSPEDGPKYMSKIAKMEGYTFPYLYDATQEVAKAYNAVCTPDFFVFDGNLECAYRGRFDETRPGMGRPTGKDLSNALDALLAGEKVTIDQKPSMGCSIKWK</sequence>
<evidence type="ECO:0000259" key="1">
    <source>
        <dbReference type="PROSITE" id="PS51352"/>
    </source>
</evidence>
<dbReference type="Proteomes" id="UP000321301">
    <property type="component" value="Unassembled WGS sequence"/>
</dbReference>
<dbReference type="GO" id="GO:0016209">
    <property type="term" value="F:antioxidant activity"/>
    <property type="evidence" value="ECO:0007669"/>
    <property type="project" value="InterPro"/>
</dbReference>
<gene>
    <name evidence="2" type="ORF">CQA01_18540</name>
</gene>
<proteinExistence type="predicted"/>
<organism evidence="2 3">
    <name type="scientific">Cyclobacterium qasimii</name>
    <dbReference type="NCBI Taxonomy" id="1350429"/>
    <lineage>
        <taxon>Bacteria</taxon>
        <taxon>Pseudomonadati</taxon>
        <taxon>Bacteroidota</taxon>
        <taxon>Cytophagia</taxon>
        <taxon>Cytophagales</taxon>
        <taxon>Cyclobacteriaceae</taxon>
        <taxon>Cyclobacterium</taxon>
    </lineage>
</organism>
<dbReference type="PANTHER" id="PTHR43640">
    <property type="entry name" value="OS07G0260300 PROTEIN"/>
    <property type="match status" value="1"/>
</dbReference>
<dbReference type="PANTHER" id="PTHR43640:SF1">
    <property type="entry name" value="THIOREDOXIN-DEPENDENT PEROXIREDOXIN"/>
    <property type="match status" value="1"/>
</dbReference>
<evidence type="ECO:0000313" key="2">
    <source>
        <dbReference type="EMBL" id="GEO21320.1"/>
    </source>
</evidence>
<accession>A0A512CAX8</accession>
<dbReference type="InterPro" id="IPR000866">
    <property type="entry name" value="AhpC/TSA"/>
</dbReference>
<dbReference type="Pfam" id="PF00578">
    <property type="entry name" value="AhpC-TSA"/>
    <property type="match status" value="1"/>
</dbReference>
<keyword evidence="3" id="KW-1185">Reference proteome</keyword>
<dbReference type="InterPro" id="IPR047262">
    <property type="entry name" value="PRX-like1"/>
</dbReference>
<dbReference type="RefSeq" id="WP_040417335.1">
    <property type="nucleotide sequence ID" value="NZ_BJYV01000006.1"/>
</dbReference>
<dbReference type="InterPro" id="IPR036249">
    <property type="entry name" value="Thioredoxin-like_sf"/>
</dbReference>
<name>A0A512CAX8_9BACT</name>
<reference evidence="2 3" key="1">
    <citation type="submission" date="2019-07" db="EMBL/GenBank/DDBJ databases">
        <title>Whole genome shotgun sequence of Cyclobacterium qasimii NBRC 106168.</title>
        <authorList>
            <person name="Hosoyama A."/>
            <person name="Uohara A."/>
            <person name="Ohji S."/>
            <person name="Ichikawa N."/>
        </authorList>
    </citation>
    <scope>NUCLEOTIDE SEQUENCE [LARGE SCALE GENOMIC DNA]</scope>
    <source>
        <strain evidence="2 3">NBRC 106168</strain>
    </source>
</reference>
<evidence type="ECO:0000313" key="3">
    <source>
        <dbReference type="Proteomes" id="UP000321301"/>
    </source>
</evidence>
<dbReference type="InterPro" id="IPR013766">
    <property type="entry name" value="Thioredoxin_domain"/>
</dbReference>
<dbReference type="EMBL" id="BJYV01000006">
    <property type="protein sequence ID" value="GEO21320.1"/>
    <property type="molecule type" value="Genomic_DNA"/>
</dbReference>